<name>A0ABR8K589_9NOSO</name>
<sequence>MRAAIAIVREQKPQQIIVAVPVGLAKTCQELSREVDKLICLITPEPLYAIALWYENFAQISDTAIHELLTQQFAVSS</sequence>
<evidence type="ECO:0000313" key="2">
    <source>
        <dbReference type="Proteomes" id="UP000637383"/>
    </source>
</evidence>
<reference evidence="1 2" key="1">
    <citation type="journal article" date="2020" name="ISME J.">
        <title>Comparative genomics reveals insights into cyanobacterial evolution and habitat adaptation.</title>
        <authorList>
            <person name="Chen M.Y."/>
            <person name="Teng W.K."/>
            <person name="Zhao L."/>
            <person name="Hu C.X."/>
            <person name="Zhou Y.K."/>
            <person name="Han B.P."/>
            <person name="Song L.R."/>
            <person name="Shu W.S."/>
        </authorList>
    </citation>
    <scope>NUCLEOTIDE SEQUENCE [LARGE SCALE GENOMIC DNA]</scope>
    <source>
        <strain evidence="1 2">FACHB-159</strain>
    </source>
</reference>
<dbReference type="RefSeq" id="WP_190954924.1">
    <property type="nucleotide sequence ID" value="NZ_JACJTU010000007.1"/>
</dbReference>
<protein>
    <recommendedName>
        <fullName evidence="3">Phosphoribosyltransferase</fullName>
    </recommendedName>
</protein>
<dbReference type="Gene3D" id="3.40.50.2020">
    <property type="match status" value="1"/>
</dbReference>
<dbReference type="Proteomes" id="UP000637383">
    <property type="component" value="Unassembled WGS sequence"/>
</dbReference>
<dbReference type="EMBL" id="JACJTU010000007">
    <property type="protein sequence ID" value="MBD2734215.1"/>
    <property type="molecule type" value="Genomic_DNA"/>
</dbReference>
<gene>
    <name evidence="1" type="ORF">H6H03_09855</name>
</gene>
<keyword evidence="2" id="KW-1185">Reference proteome</keyword>
<comment type="caution">
    <text evidence="1">The sequence shown here is derived from an EMBL/GenBank/DDBJ whole genome shotgun (WGS) entry which is preliminary data.</text>
</comment>
<accession>A0ABR8K589</accession>
<evidence type="ECO:0008006" key="3">
    <source>
        <dbReference type="Google" id="ProtNLM"/>
    </source>
</evidence>
<organism evidence="1 2">
    <name type="scientific">Nostoc paludosum FACHB-159</name>
    <dbReference type="NCBI Taxonomy" id="2692908"/>
    <lineage>
        <taxon>Bacteria</taxon>
        <taxon>Bacillati</taxon>
        <taxon>Cyanobacteriota</taxon>
        <taxon>Cyanophyceae</taxon>
        <taxon>Nostocales</taxon>
        <taxon>Nostocaceae</taxon>
        <taxon>Nostoc</taxon>
    </lineage>
</organism>
<evidence type="ECO:0000313" key="1">
    <source>
        <dbReference type="EMBL" id="MBD2734215.1"/>
    </source>
</evidence>
<dbReference type="SUPFAM" id="SSF53271">
    <property type="entry name" value="PRTase-like"/>
    <property type="match status" value="1"/>
</dbReference>
<dbReference type="InterPro" id="IPR029057">
    <property type="entry name" value="PRTase-like"/>
</dbReference>
<proteinExistence type="predicted"/>